<proteinExistence type="predicted"/>
<keyword evidence="3" id="KW-1185">Reference proteome</keyword>
<organism evidence="2 3">
    <name type="scientific">Sediminitomix flava</name>
    <dbReference type="NCBI Taxonomy" id="379075"/>
    <lineage>
        <taxon>Bacteria</taxon>
        <taxon>Pseudomonadati</taxon>
        <taxon>Bacteroidota</taxon>
        <taxon>Cytophagia</taxon>
        <taxon>Cytophagales</taxon>
        <taxon>Flammeovirgaceae</taxon>
        <taxon>Sediminitomix</taxon>
    </lineage>
</organism>
<comment type="caution">
    <text evidence="2">The sequence shown here is derived from an EMBL/GenBank/DDBJ whole genome shotgun (WGS) entry which is preliminary data.</text>
</comment>
<evidence type="ECO:0000313" key="2">
    <source>
        <dbReference type="EMBL" id="PWJ34202.1"/>
    </source>
</evidence>
<feature type="signal peptide" evidence="1">
    <location>
        <begin position="1"/>
        <end position="18"/>
    </location>
</feature>
<evidence type="ECO:0000256" key="1">
    <source>
        <dbReference type="SAM" id="SignalP"/>
    </source>
</evidence>
<dbReference type="RefSeq" id="WP_109623062.1">
    <property type="nucleotide sequence ID" value="NZ_QGDO01000011.1"/>
</dbReference>
<dbReference type="AlphaFoldDB" id="A0A315YY19"/>
<sequence length="558" mass="65108">MRHFLLLLFVLFSFQSLAQNQLSGVGIYYDHLGNEISDFFQQGRGQTSAVTIELGGDRLIPSLAYRADGSVDTLFIKSDIYKGLRGFKFSPKNLDRNTLVQEAQKYNSGILKDKKLKAKEYTKIKGLPLNESDSIVVLANYFVQSPKGNQTYSSSEFFYVTYQNEDYNVLQRLNSTLFYLQPKSNPTRIQHISGRGEKLLNSLFFLFKDRHRALKEELNKDKKKLTSSDFPSILKRLSVIDDYVNKKKTYYNLFWEETLDKSKILYSSEITTLTDSLTELTFRDLDDNTLSIQEFKGNGDLTLEGGSSFFYENGTIKDFYKYKNGEVFKYLKFRPNGDKHKLFIKKPSSASSTTPPLLLSKYWKSTGEEINILVQGENLITEYDSIRGQEINYIYKNRILEEVFFTENGKHTHLYHHKLSLKVEANLKNYFTKAKTTYNVSENHVVYFLRLKLGSDFKTISYDFLSPKNDDKETAIKDSYAQFESSPYKKWKGKKKLNYEFILPIAFKSGIPNSIVPRYLLRDNSWMHHMMWDNQNMMMQQMMHQQTMQYIQQVAPTF</sequence>
<gene>
    <name evidence="2" type="ORF">BC781_111112</name>
</gene>
<feature type="chain" id="PRO_5016426851" description="MORN repeat protein" evidence="1">
    <location>
        <begin position="19"/>
        <end position="558"/>
    </location>
</feature>
<evidence type="ECO:0000313" key="3">
    <source>
        <dbReference type="Proteomes" id="UP000245535"/>
    </source>
</evidence>
<reference evidence="2 3" key="1">
    <citation type="submission" date="2018-03" db="EMBL/GenBank/DDBJ databases">
        <title>Genomic Encyclopedia of Archaeal and Bacterial Type Strains, Phase II (KMG-II): from individual species to whole genera.</title>
        <authorList>
            <person name="Goeker M."/>
        </authorList>
    </citation>
    <scope>NUCLEOTIDE SEQUENCE [LARGE SCALE GENOMIC DNA]</scope>
    <source>
        <strain evidence="2 3">DSM 28229</strain>
    </source>
</reference>
<protein>
    <recommendedName>
        <fullName evidence="4">MORN repeat protein</fullName>
    </recommendedName>
</protein>
<accession>A0A315YY19</accession>
<name>A0A315YY19_SEDFL</name>
<dbReference type="EMBL" id="QGDO01000011">
    <property type="protein sequence ID" value="PWJ34202.1"/>
    <property type="molecule type" value="Genomic_DNA"/>
</dbReference>
<keyword evidence="1" id="KW-0732">Signal</keyword>
<evidence type="ECO:0008006" key="4">
    <source>
        <dbReference type="Google" id="ProtNLM"/>
    </source>
</evidence>
<dbReference type="Proteomes" id="UP000245535">
    <property type="component" value="Unassembled WGS sequence"/>
</dbReference>